<evidence type="ECO:0000313" key="14">
    <source>
        <dbReference type="RefSeq" id="XP_022316429.1"/>
    </source>
</evidence>
<dbReference type="SUPFAM" id="SSF51445">
    <property type="entry name" value="(Trans)glycosidases"/>
    <property type="match status" value="1"/>
</dbReference>
<evidence type="ECO:0000256" key="9">
    <source>
        <dbReference type="ARBA" id="ARBA00072457"/>
    </source>
</evidence>
<dbReference type="RefSeq" id="XP_022316427.1">
    <property type="nucleotide sequence ID" value="XM_022460719.1"/>
</dbReference>
<evidence type="ECO:0000256" key="6">
    <source>
        <dbReference type="ARBA" id="ARBA00023295"/>
    </source>
</evidence>
<gene>
    <name evidence="12 13 14 15" type="primary">LOC111120068</name>
</gene>
<dbReference type="Proteomes" id="UP000694844">
    <property type="component" value="Chromosome 2"/>
</dbReference>
<dbReference type="Gene3D" id="3.20.20.80">
    <property type="entry name" value="Glycosidases"/>
    <property type="match status" value="1"/>
</dbReference>
<dbReference type="Gene3D" id="2.60.120.260">
    <property type="entry name" value="Galactose-binding domain-like"/>
    <property type="match status" value="1"/>
</dbReference>
<evidence type="ECO:0000256" key="2">
    <source>
        <dbReference type="ARBA" id="ARBA00007849"/>
    </source>
</evidence>
<dbReference type="RefSeq" id="XP_022316429.1">
    <property type="nucleotide sequence ID" value="XM_022460721.1"/>
</dbReference>
<keyword evidence="11" id="KW-1185">Reference proteome</keyword>
<evidence type="ECO:0000313" key="12">
    <source>
        <dbReference type="RefSeq" id="XP_022316427.1"/>
    </source>
</evidence>
<dbReference type="InterPro" id="IPR032979">
    <property type="entry name" value="ENGase"/>
</dbReference>
<comment type="function">
    <text evidence="8">Endoglycosidase that releases N-glycans from glycoproteins by cleaving the beta-1,4-glycosidic bond in the N,N'-diacetylchitobiose core. Involved in the processing of free oligosaccharides in the cytosol.</text>
</comment>
<keyword evidence="4" id="KW-0963">Cytoplasm</keyword>
<dbReference type="KEGG" id="cvn:111120068"/>
<evidence type="ECO:0000256" key="4">
    <source>
        <dbReference type="ARBA" id="ARBA00022490"/>
    </source>
</evidence>
<dbReference type="CDD" id="cd06547">
    <property type="entry name" value="GH85_ENGase"/>
    <property type="match status" value="1"/>
</dbReference>
<evidence type="ECO:0000256" key="1">
    <source>
        <dbReference type="ARBA" id="ARBA00004514"/>
    </source>
</evidence>
<organism evidence="11 13">
    <name type="scientific">Crassostrea virginica</name>
    <name type="common">Eastern oyster</name>
    <dbReference type="NCBI Taxonomy" id="6565"/>
    <lineage>
        <taxon>Eukaryota</taxon>
        <taxon>Metazoa</taxon>
        <taxon>Spiralia</taxon>
        <taxon>Lophotrochozoa</taxon>
        <taxon>Mollusca</taxon>
        <taxon>Bivalvia</taxon>
        <taxon>Autobranchia</taxon>
        <taxon>Pteriomorphia</taxon>
        <taxon>Ostreida</taxon>
        <taxon>Ostreoidea</taxon>
        <taxon>Ostreidae</taxon>
        <taxon>Crassostrea</taxon>
    </lineage>
</organism>
<dbReference type="RefSeq" id="XP_022316430.1">
    <property type="nucleotide sequence ID" value="XM_022460722.1"/>
</dbReference>
<feature type="domain" description="Cytosolic endo-beta-N-acetylglucosaminidase TIM barrel" evidence="10">
    <location>
        <begin position="71"/>
        <end position="348"/>
    </location>
</feature>
<comment type="subcellular location">
    <subcellularLocation>
        <location evidence="1">Cytoplasm</location>
        <location evidence="1">Cytosol</location>
    </subcellularLocation>
</comment>
<evidence type="ECO:0000256" key="3">
    <source>
        <dbReference type="ARBA" id="ARBA00012566"/>
    </source>
</evidence>
<dbReference type="FunFam" id="3.20.20.80:FF:000043">
    <property type="entry name" value="cytosolic endo-beta-N-acetylglucosaminidase"/>
    <property type="match status" value="1"/>
</dbReference>
<dbReference type="GO" id="GO:0033925">
    <property type="term" value="F:mannosyl-glycoprotein endo-beta-N-acetylglucosaminidase activity"/>
    <property type="evidence" value="ECO:0007669"/>
    <property type="project" value="UniProtKB-EC"/>
</dbReference>
<reference evidence="12 13" key="1">
    <citation type="submission" date="2025-04" db="UniProtKB">
        <authorList>
            <consortium name="RefSeq"/>
        </authorList>
    </citation>
    <scope>IDENTIFICATION</scope>
    <source>
        <tissue evidence="12 13">Whole sample</tissue>
    </source>
</reference>
<evidence type="ECO:0000313" key="15">
    <source>
        <dbReference type="RefSeq" id="XP_022316430.1"/>
    </source>
</evidence>
<evidence type="ECO:0000313" key="13">
    <source>
        <dbReference type="RefSeq" id="XP_022316428.1"/>
    </source>
</evidence>
<dbReference type="PANTHER" id="PTHR13246:SF1">
    <property type="entry name" value="CYTOSOLIC ENDO-BETA-N-ACETYLGLUCOSAMINIDASE"/>
    <property type="match status" value="1"/>
</dbReference>
<dbReference type="EC" id="3.2.1.96" evidence="3"/>
<accession>A0A8B8CKQ2</accession>
<evidence type="ECO:0000313" key="11">
    <source>
        <dbReference type="Proteomes" id="UP000694844"/>
    </source>
</evidence>
<keyword evidence="5" id="KW-0378">Hydrolase</keyword>
<dbReference type="GeneID" id="111120068"/>
<dbReference type="InterPro" id="IPR017853">
    <property type="entry name" value="GH"/>
</dbReference>
<dbReference type="InterPro" id="IPR005201">
    <property type="entry name" value="TIM_ENGase"/>
</dbReference>
<dbReference type="RefSeq" id="XP_022316428.1">
    <property type="nucleotide sequence ID" value="XM_022460720.1"/>
</dbReference>
<dbReference type="AlphaFoldDB" id="A0A8B8CKQ2"/>
<proteinExistence type="inferred from homology"/>
<name>A0A8B8CKQ2_CRAVI</name>
<evidence type="ECO:0000259" key="10">
    <source>
        <dbReference type="Pfam" id="PF03644"/>
    </source>
</evidence>
<evidence type="ECO:0000256" key="5">
    <source>
        <dbReference type="ARBA" id="ARBA00022801"/>
    </source>
</evidence>
<comment type="similarity">
    <text evidence="2">Belongs to the glycosyl hydrolase 85 family.</text>
</comment>
<dbReference type="GO" id="GO:0005829">
    <property type="term" value="C:cytosol"/>
    <property type="evidence" value="ECO:0007669"/>
    <property type="project" value="UniProtKB-SubCell"/>
</dbReference>
<dbReference type="OrthoDB" id="284473at2759"/>
<dbReference type="Pfam" id="PF03644">
    <property type="entry name" value="Glyco_hydro_85"/>
    <property type="match status" value="1"/>
</dbReference>
<protein>
    <recommendedName>
        <fullName evidence="9">Cytosolic endo-beta-N-acetylglucosaminidase</fullName>
        <ecNumber evidence="3">3.2.1.96</ecNumber>
    </recommendedName>
</protein>
<keyword evidence="6" id="KW-0326">Glycosidase</keyword>
<dbReference type="PANTHER" id="PTHR13246">
    <property type="entry name" value="ENDO BETA N-ACETYLGLUCOSAMINIDASE"/>
    <property type="match status" value="1"/>
</dbReference>
<sequence length="632" mass="71839">MASPSWMNAEWNLNIFRMECLPIKTCEELDAWCPDDQLDGRVCSVPIVKRKEKPKGTPKTLLCHDMCGGYLTDKFVQGADDPSPYRFFHWQNIDSFIYFSHYFVTIPPVSWINAAHKHGVKVFGTFITEWDDGKVRCHKVIETEESFKRAANKLVEITKYYQFDGWLINIENVVEKDKVENLCQFVGYLTSQLHQAIPGSEVIWYDSVLNTGELKWQNELNSKNCMFFDACDGIFLNYNWKDETLHNSLKLAREKGRDMDVYVGIDVFGRGCLGGGGFNTVEALSAIRRFNMSAAIFAQGWVWETQGKDKFHENENRFWSLLDCLLPSHEITSLPLSTSFCQGFGKKYSLRGEVISEGPWYNLSLQDTQPTCTNSQFLRHQMQFQPHIDLCTDDPFMGGACLELGARLSIDGQPLLFRLFDTDIKLPEGDLIVSYTFKMSETMTCDVFLQLEVKESSGSNAVWIFREEEITHTPQNMTVFTPTGEVSKEIPSATVAATNGWVTRYFKIKTKAGLVLKSISFGLQSSSSLDRQTVKIGHLQIIPKRDLQSLATNNSIEQVKSEDCKMEGCRVTWHCPLESAVSYYNVYSTAEENKTLLGQCKISCFYTDAKHKGNLSIEPVFYSVIQGKTVCA</sequence>
<evidence type="ECO:0000256" key="8">
    <source>
        <dbReference type="ARBA" id="ARBA00054935"/>
    </source>
</evidence>
<evidence type="ECO:0000256" key="7">
    <source>
        <dbReference type="ARBA" id="ARBA00034414"/>
    </source>
</evidence>
<comment type="catalytic activity">
    <reaction evidence="7">
        <text>an N(4)-(oligosaccharide-(1-&gt;3)-[oligosaccharide-(1-&gt;6)]-beta-D-Man-(1-&gt;4)-beta-D-GlcNAc-(1-&gt;4)-alpha-D-GlcNAc)-L-asparaginyl-[protein] + H2O = an oligosaccharide-(1-&gt;3)-[oligosaccharide-(1-&gt;6)]-beta-D-Man-(1-&gt;4)-D-GlcNAc + N(4)-(N-acetyl-beta-D-glucosaminyl)-L-asparaginyl-[protein]</text>
        <dbReference type="Rhea" id="RHEA:73067"/>
        <dbReference type="Rhea" id="RHEA-COMP:12603"/>
        <dbReference type="Rhea" id="RHEA-COMP:18176"/>
        <dbReference type="ChEBI" id="CHEBI:15377"/>
        <dbReference type="ChEBI" id="CHEBI:132248"/>
        <dbReference type="ChEBI" id="CHEBI:192714"/>
        <dbReference type="ChEBI" id="CHEBI:192715"/>
        <dbReference type="EC" id="3.2.1.96"/>
    </reaction>
</comment>